<evidence type="ECO:0000313" key="2">
    <source>
        <dbReference type="Proteomes" id="UP001204144"/>
    </source>
</evidence>
<dbReference type="AlphaFoldDB" id="A0AAE3KUN4"/>
<name>A0AAE3KUN4_9BACT</name>
<proteinExistence type="predicted"/>
<comment type="caution">
    <text evidence="1">The sequence shown here is derived from an EMBL/GenBank/DDBJ whole genome shotgun (WGS) entry which is preliminary data.</text>
</comment>
<organism evidence="1 2">
    <name type="scientific">Lacihabitans soyangensis</name>
    <dbReference type="NCBI Taxonomy" id="869394"/>
    <lineage>
        <taxon>Bacteria</taxon>
        <taxon>Pseudomonadati</taxon>
        <taxon>Bacteroidota</taxon>
        <taxon>Cytophagia</taxon>
        <taxon>Cytophagales</taxon>
        <taxon>Leadbetterellaceae</taxon>
        <taxon>Lacihabitans</taxon>
    </lineage>
</organism>
<dbReference type="EMBL" id="RJUF01000180">
    <property type="protein sequence ID" value="MCP9765129.1"/>
    <property type="molecule type" value="Genomic_DNA"/>
</dbReference>
<protein>
    <recommendedName>
        <fullName evidence="3">Phage portal protein</fullName>
    </recommendedName>
</protein>
<keyword evidence="2" id="KW-1185">Reference proteome</keyword>
<evidence type="ECO:0008006" key="3">
    <source>
        <dbReference type="Google" id="ProtNLM"/>
    </source>
</evidence>
<gene>
    <name evidence="1" type="ORF">EGI31_19520</name>
</gene>
<evidence type="ECO:0000313" key="1">
    <source>
        <dbReference type="EMBL" id="MCP9765129.1"/>
    </source>
</evidence>
<sequence>MAVRLTESVYVVRGKVADVGVQFGAGADIGYNGISKAKADKADHVPIGNKDEIMHELHLLVSESANKWSLIRTKRDLMIGKGVEVRTRKIEAGEEVFVLDEEPETIAIEDFLESIQYKRNLRARAIDLVWGGRYYVKMTLAPNAKVERFERVDTFHCRPYRMLDGESEVTRYALNPNFGTKRWKKEENVELPAFDPMNPTAYPVCIIDVKDIYPGQVYHPIGEWWGTKDSTKVTNKIPKFHDSGLDNGYNIKYHITVPDDYFKKEAYEDGYDEERLKQETLDQIGDSLAGIENVDKVLYTFNKVFTDGKFYESGIKITPLPNPMSDDAYMKVLTSMTQISTSGHRLLPSMVGVDTGNGLGTSGKELEATANFQQGFLTYSDRELLLEDFQILKKIMGWSRNKVLVFKDIKLYTFDVTPAGSESNPTTKQKSDVNKK</sequence>
<accession>A0AAE3KUN4</accession>
<dbReference type="Proteomes" id="UP001204144">
    <property type="component" value="Unassembled WGS sequence"/>
</dbReference>
<dbReference type="RefSeq" id="WP_255038818.1">
    <property type="nucleotide sequence ID" value="NZ_RJUF01000180.1"/>
</dbReference>
<reference evidence="1 2" key="1">
    <citation type="submission" date="2018-11" db="EMBL/GenBank/DDBJ databases">
        <title>Novel bacteria species description.</title>
        <authorList>
            <person name="Han J.-H."/>
        </authorList>
    </citation>
    <scope>NUCLEOTIDE SEQUENCE [LARGE SCALE GENOMIC DNA]</scope>
    <source>
        <strain evidence="1 2">KCTC23259</strain>
    </source>
</reference>